<evidence type="ECO:0000259" key="9">
    <source>
        <dbReference type="Pfam" id="PF14372"/>
    </source>
</evidence>
<gene>
    <name evidence="10" type="ORF">VFH_II098800</name>
</gene>
<dbReference type="SUPFAM" id="SSF89009">
    <property type="entry name" value="GAT-like domain"/>
    <property type="match status" value="1"/>
</dbReference>
<comment type="subcellular location">
    <subcellularLocation>
        <location evidence="1">Nucleus</location>
    </subcellularLocation>
</comment>
<evidence type="ECO:0000313" key="11">
    <source>
        <dbReference type="Proteomes" id="UP001157006"/>
    </source>
</evidence>
<dbReference type="Pfam" id="PF07651">
    <property type="entry name" value="ANTH"/>
    <property type="match status" value="1"/>
</dbReference>
<dbReference type="SMART" id="SM00614">
    <property type="entry name" value="ZnF_BED"/>
    <property type="match status" value="1"/>
</dbReference>
<dbReference type="GO" id="GO:0005634">
    <property type="term" value="C:nucleus"/>
    <property type="evidence" value="ECO:0007669"/>
    <property type="project" value="UniProtKB-SubCell"/>
</dbReference>
<dbReference type="SUPFAM" id="SSF53098">
    <property type="entry name" value="Ribonuclease H-like"/>
    <property type="match status" value="1"/>
</dbReference>
<dbReference type="InterPro" id="IPR012337">
    <property type="entry name" value="RNaseH-like_sf"/>
</dbReference>
<dbReference type="PANTHER" id="PTHR46481">
    <property type="entry name" value="ZINC FINGER BED DOMAIN-CONTAINING PROTEIN 4"/>
    <property type="match status" value="1"/>
</dbReference>
<evidence type="ECO:0000313" key="10">
    <source>
        <dbReference type="EMBL" id="CAI8597817.1"/>
    </source>
</evidence>
<evidence type="ECO:0000256" key="5">
    <source>
        <dbReference type="ARBA" id="ARBA00023125"/>
    </source>
</evidence>
<organism evidence="10 11">
    <name type="scientific">Vicia faba</name>
    <name type="common">Broad bean</name>
    <name type="synonym">Faba vulgaris</name>
    <dbReference type="NCBI Taxonomy" id="3906"/>
    <lineage>
        <taxon>Eukaryota</taxon>
        <taxon>Viridiplantae</taxon>
        <taxon>Streptophyta</taxon>
        <taxon>Embryophyta</taxon>
        <taxon>Tracheophyta</taxon>
        <taxon>Spermatophyta</taxon>
        <taxon>Magnoliopsida</taxon>
        <taxon>eudicotyledons</taxon>
        <taxon>Gunneridae</taxon>
        <taxon>Pentapetalae</taxon>
        <taxon>rosids</taxon>
        <taxon>fabids</taxon>
        <taxon>Fabales</taxon>
        <taxon>Fabaceae</taxon>
        <taxon>Papilionoideae</taxon>
        <taxon>50 kb inversion clade</taxon>
        <taxon>NPAAA clade</taxon>
        <taxon>Hologalegina</taxon>
        <taxon>IRL clade</taxon>
        <taxon>Fabeae</taxon>
        <taxon>Vicia</taxon>
    </lineage>
</organism>
<dbReference type="EMBL" id="OX451737">
    <property type="protein sequence ID" value="CAI8597817.1"/>
    <property type="molecule type" value="Genomic_DNA"/>
</dbReference>
<dbReference type="GO" id="GO:0003677">
    <property type="term" value="F:DNA binding"/>
    <property type="evidence" value="ECO:0007669"/>
    <property type="project" value="UniProtKB-KW"/>
</dbReference>
<evidence type="ECO:0000256" key="3">
    <source>
        <dbReference type="ARBA" id="ARBA00022771"/>
    </source>
</evidence>
<dbReference type="PANTHER" id="PTHR46481:SF10">
    <property type="entry name" value="ZINC FINGER BED DOMAIN-CONTAINING PROTEIN 39"/>
    <property type="match status" value="1"/>
</dbReference>
<dbReference type="InterPro" id="IPR008942">
    <property type="entry name" value="ENTH_VHS"/>
</dbReference>
<evidence type="ECO:0000256" key="6">
    <source>
        <dbReference type="ARBA" id="ARBA00023242"/>
    </source>
</evidence>
<dbReference type="GO" id="GO:0030136">
    <property type="term" value="C:clathrin-coated vesicle"/>
    <property type="evidence" value="ECO:0007669"/>
    <property type="project" value="InterPro"/>
</dbReference>
<keyword evidence="11" id="KW-1185">Reference proteome</keyword>
<dbReference type="GO" id="GO:0005545">
    <property type="term" value="F:1-phosphatidylinositol binding"/>
    <property type="evidence" value="ECO:0007669"/>
    <property type="project" value="InterPro"/>
</dbReference>
<dbReference type="Pfam" id="PF14372">
    <property type="entry name" value="hAT-like_RNase-H"/>
    <property type="match status" value="1"/>
</dbReference>
<name>A0AAV0ZJ46_VICFA</name>
<dbReference type="InterPro" id="IPR014712">
    <property type="entry name" value="ANTH_dom_sf"/>
</dbReference>
<accession>A0AAV0ZJ46</accession>
<evidence type="ECO:0000256" key="7">
    <source>
        <dbReference type="SAM" id="MobiDB-lite"/>
    </source>
</evidence>
<dbReference type="Gene3D" id="1.25.40.90">
    <property type="match status" value="1"/>
</dbReference>
<dbReference type="InterPro" id="IPR025525">
    <property type="entry name" value="hAT-like_transposase_RNase-H"/>
</dbReference>
<dbReference type="FunFam" id="1.20.58.150:FF:000005">
    <property type="entry name" value="putative clathrin assembly protein At2g25430"/>
    <property type="match status" value="1"/>
</dbReference>
<dbReference type="SUPFAM" id="SSF57667">
    <property type="entry name" value="beta-beta-alpha zinc fingers"/>
    <property type="match status" value="1"/>
</dbReference>
<dbReference type="Gene3D" id="1.20.58.150">
    <property type="entry name" value="ANTH domain"/>
    <property type="match status" value="1"/>
</dbReference>
<evidence type="ECO:0000259" key="8">
    <source>
        <dbReference type="Pfam" id="PF07651"/>
    </source>
</evidence>
<dbReference type="GO" id="GO:0048268">
    <property type="term" value="P:clathrin coat assembly"/>
    <property type="evidence" value="ECO:0007669"/>
    <property type="project" value="InterPro"/>
</dbReference>
<keyword evidence="2" id="KW-0479">Metal-binding</keyword>
<dbReference type="GO" id="GO:0030276">
    <property type="term" value="F:clathrin binding"/>
    <property type="evidence" value="ECO:0007669"/>
    <property type="project" value="InterPro"/>
</dbReference>
<feature type="domain" description="hAT-like transposase RNase-H fold" evidence="9">
    <location>
        <begin position="946"/>
        <end position="1051"/>
    </location>
</feature>
<dbReference type="Proteomes" id="UP001157006">
    <property type="component" value="Chromosome 2"/>
</dbReference>
<reference evidence="10 11" key="1">
    <citation type="submission" date="2023-01" db="EMBL/GenBank/DDBJ databases">
        <authorList>
            <person name="Kreplak J."/>
        </authorList>
    </citation>
    <scope>NUCLEOTIDE SEQUENCE [LARGE SCALE GENOMIC DNA]</scope>
</reference>
<dbReference type="AlphaFoldDB" id="A0AAV0ZJ46"/>
<feature type="region of interest" description="Disordered" evidence="7">
    <location>
        <begin position="266"/>
        <end position="289"/>
    </location>
</feature>
<dbReference type="GO" id="GO:0008270">
    <property type="term" value="F:zinc ion binding"/>
    <property type="evidence" value="ECO:0007669"/>
    <property type="project" value="UniProtKB-KW"/>
</dbReference>
<evidence type="ECO:0000256" key="2">
    <source>
        <dbReference type="ARBA" id="ARBA00022723"/>
    </source>
</evidence>
<evidence type="ECO:0000256" key="4">
    <source>
        <dbReference type="ARBA" id="ARBA00022833"/>
    </source>
</evidence>
<dbReference type="InterPro" id="IPR036236">
    <property type="entry name" value="Znf_C2H2_sf"/>
</dbReference>
<feature type="compositionally biased region" description="Acidic residues" evidence="7">
    <location>
        <begin position="280"/>
        <end position="289"/>
    </location>
</feature>
<evidence type="ECO:0000256" key="1">
    <source>
        <dbReference type="ARBA" id="ARBA00004123"/>
    </source>
</evidence>
<keyword evidence="6" id="KW-0539">Nucleus</keyword>
<keyword evidence="3" id="KW-0863">Zinc-finger</keyword>
<sequence length="1122" mass="125699">MKRGAKILNLSSFKDDSNSSPWDYTAFIRTFALYLDERLDCFLTGKLQRRFMYNNRFYEKNQRNEPGIKEMKPTLILNRISYWQRLLDRAMGTRPTGSAKNSRLVQISLYAVVQESFDLYKDINDGLGVVLDNFFNLPLSACVTAFNACVKSYKQFDELATFYIFCASIGIGRSYEYPCVQKVSEELMETLHAFLKDQASFHTNNNDSKHLILSAHKNSNVGSCSSQDELGVDRCGTLERFFETGSEFGSQCTSLEDLMCATDAAGSSRGSMEHDVYSEVSDEDEKQSSQYDDEFISANGSVSVRSLNLDRNSRSSFDIISLDDMNQDQVQQNQTNEGSKDCWEIVLAKTITNETSSSTPKLDNVFDPFLNFFDQPLVPAPQQKYNPFLDDIGTIAPLAATTTNSDFDDVFDVSLAPTFKAATTSQNFNAADPFASSLDLIFGDINPNDTTVAPTFRAQSSLEMIVAPTFEARDSFKNASTPTSNVDYMEESPIYSVENPNTCIVPFDSCNSFNNSTVAPTFSANGGNETTLATEVEDDPFGPWPSTAMTNDQTSNSSHLCLHQGFTTPSSTTVVIYDSQAPPCHHAGHHEPPTIKYCQPLVYVKYPDAWSCLAVAVMEHPVPYVEPTQAVETALPPLPPARKKRLVNASGSRKTSTVWLDFNILPDEPEPIAACKHCHKRYRCDPKTHGTSNMLAHSKVCHKNPNLLQKDPTQRNLVSGEGGFLGSTSQRFNAQACRKAITSFVLLDEHSFRVVEVPNHKGDTIGKKVEDVLNEWGLRKVSTITLDNATCNDVAVSYLGKRLKSKNALVGDGSFFHMRCAAHILNLVVRDGQKDHELAIESVREAVRFVRSSPQRALKFKECIEIVGITCKRKLGLDVSTRWNSTYLMLDAAEKFQAAFEKLEDEDPGYMEFFNLSGPPCSIDWEKSRAFVIFLKTFYDATKLFSSSQEVSIHSAFHNLSEILCKLQEASLNMNTYVAPMVSNMKTKFDKYWGDVEKVNHFLFFGVIFDPRFKFSYVEWSFNDMHGDGSPIAKKSIECVKKSLFTLYNWYKSEHSKNVEAALLDAPSESTSLGETSTQARKPTLFTRADAFKPTLLTRADARRCFPPETPPRSFRPSLRSE</sequence>
<protein>
    <submittedName>
        <fullName evidence="10">Uncharacterized protein</fullName>
    </submittedName>
</protein>
<proteinExistence type="predicted"/>
<keyword evidence="5" id="KW-0238">DNA-binding</keyword>
<dbReference type="InterPro" id="IPR011417">
    <property type="entry name" value="ANTH_dom"/>
</dbReference>
<dbReference type="InterPro" id="IPR052035">
    <property type="entry name" value="ZnF_BED_domain_contain"/>
</dbReference>
<keyword evidence="4" id="KW-0862">Zinc</keyword>
<feature type="domain" description="AP180 N-terminal homology (ANTH)" evidence="8">
    <location>
        <begin position="2"/>
        <end position="196"/>
    </location>
</feature>